<dbReference type="Proteomes" id="UP000281726">
    <property type="component" value="Unassembled WGS sequence"/>
</dbReference>
<feature type="transmembrane region" description="Helical" evidence="1">
    <location>
        <begin position="68"/>
        <end position="91"/>
    </location>
</feature>
<dbReference type="Pfam" id="PF19650">
    <property type="entry name" value="DUF6153"/>
    <property type="match status" value="1"/>
</dbReference>
<sequence>MLLACTLIGVAAMHTLGHDPSSMRPDGAHTGHATAVLAVPAAYDGYAGDDCRHDAVEPAGHGGGHLPGWQVCLAIVTAVAFAVALGVLLIARTSLVRPGPRPGHRAPSCRAPPQPRIGLHLAAVSVLRV</sequence>
<keyword evidence="3" id="KW-1185">Reference proteome</keyword>
<dbReference type="AlphaFoldDB" id="A0A3A9YQL5"/>
<dbReference type="EMBL" id="RBAK01000022">
    <property type="protein sequence ID" value="RKN38245.1"/>
    <property type="molecule type" value="Genomic_DNA"/>
</dbReference>
<comment type="caution">
    <text evidence="2">The sequence shown here is derived from an EMBL/GenBank/DDBJ whole genome shotgun (WGS) entry which is preliminary data.</text>
</comment>
<proteinExistence type="predicted"/>
<dbReference type="InterPro" id="IPR046151">
    <property type="entry name" value="DUF6153"/>
</dbReference>
<evidence type="ECO:0000313" key="3">
    <source>
        <dbReference type="Proteomes" id="UP000281726"/>
    </source>
</evidence>
<organism evidence="2 3">
    <name type="scientific">Micromonospora endolithica</name>
    <dbReference type="NCBI Taxonomy" id="230091"/>
    <lineage>
        <taxon>Bacteria</taxon>
        <taxon>Bacillati</taxon>
        <taxon>Actinomycetota</taxon>
        <taxon>Actinomycetes</taxon>
        <taxon>Micromonosporales</taxon>
        <taxon>Micromonosporaceae</taxon>
        <taxon>Micromonospora</taxon>
    </lineage>
</organism>
<keyword evidence="1" id="KW-0812">Transmembrane</keyword>
<evidence type="ECO:0000313" key="2">
    <source>
        <dbReference type="EMBL" id="RKN38245.1"/>
    </source>
</evidence>
<gene>
    <name evidence="2" type="ORF">D7223_31375</name>
</gene>
<keyword evidence="1" id="KW-0472">Membrane</keyword>
<reference evidence="2 3" key="1">
    <citation type="journal article" date="2004" name="Syst. Appl. Microbiol.">
        <title>Cryptoendolithic actinomycetes from antarctic sandstone rock samples: Micromonospora endolithica sp. nov. and two isolates related to Micromonospora coerulea Jensen 1932.</title>
        <authorList>
            <person name="Hirsch P."/>
            <person name="Mevs U."/>
            <person name="Kroppenstedt R.M."/>
            <person name="Schumann P."/>
            <person name="Stackebrandt E."/>
        </authorList>
    </citation>
    <scope>NUCLEOTIDE SEQUENCE [LARGE SCALE GENOMIC DNA]</scope>
    <source>
        <strain evidence="2 3">JCM 12677</strain>
    </source>
</reference>
<name>A0A3A9YQL5_9ACTN</name>
<protein>
    <submittedName>
        <fullName evidence="2">Uncharacterized protein</fullName>
    </submittedName>
</protein>
<keyword evidence="1" id="KW-1133">Transmembrane helix</keyword>
<evidence type="ECO:0000256" key="1">
    <source>
        <dbReference type="SAM" id="Phobius"/>
    </source>
</evidence>
<accession>A0A3A9YQL5</accession>